<gene>
    <name evidence="1" type="ORF">Scaly_1782000</name>
</gene>
<proteinExistence type="predicted"/>
<sequence length="142" mass="16072">MALNVVPFKLKSTAKDSATLKNNVPYEKLQEKLTLKEMQAILYPFLNSDVLGIFYDLLEANHEDSLLGSKPHNRPLFMARYALEQKVNRILIDGGSVVNILPLQTLNELGIPMDELSNSHLMIEGFKGTKSYWCYKNGIVDE</sequence>
<dbReference type="AlphaFoldDB" id="A0AAW2NVR9"/>
<accession>A0AAW2NVR9</accession>
<evidence type="ECO:0000313" key="1">
    <source>
        <dbReference type="EMBL" id="KAL0347660.1"/>
    </source>
</evidence>
<reference evidence="1" key="2">
    <citation type="journal article" date="2024" name="Plant">
        <title>Genomic evolution and insights into agronomic trait innovations of Sesamum species.</title>
        <authorList>
            <person name="Miao H."/>
            <person name="Wang L."/>
            <person name="Qu L."/>
            <person name="Liu H."/>
            <person name="Sun Y."/>
            <person name="Le M."/>
            <person name="Wang Q."/>
            <person name="Wei S."/>
            <person name="Zheng Y."/>
            <person name="Lin W."/>
            <person name="Duan Y."/>
            <person name="Cao H."/>
            <person name="Xiong S."/>
            <person name="Wang X."/>
            <person name="Wei L."/>
            <person name="Li C."/>
            <person name="Ma Q."/>
            <person name="Ju M."/>
            <person name="Zhao R."/>
            <person name="Li G."/>
            <person name="Mu C."/>
            <person name="Tian Q."/>
            <person name="Mei H."/>
            <person name="Zhang T."/>
            <person name="Gao T."/>
            <person name="Zhang H."/>
        </authorList>
    </citation>
    <scope>NUCLEOTIDE SEQUENCE</scope>
    <source>
        <strain evidence="1">KEN8</strain>
    </source>
</reference>
<protein>
    <submittedName>
        <fullName evidence="1">Uncharacterized protein</fullName>
    </submittedName>
</protein>
<name>A0AAW2NVR9_9LAMI</name>
<dbReference type="EMBL" id="JACGWM010000010">
    <property type="protein sequence ID" value="KAL0347660.1"/>
    <property type="molecule type" value="Genomic_DNA"/>
</dbReference>
<organism evidence="1">
    <name type="scientific">Sesamum calycinum</name>
    <dbReference type="NCBI Taxonomy" id="2727403"/>
    <lineage>
        <taxon>Eukaryota</taxon>
        <taxon>Viridiplantae</taxon>
        <taxon>Streptophyta</taxon>
        <taxon>Embryophyta</taxon>
        <taxon>Tracheophyta</taxon>
        <taxon>Spermatophyta</taxon>
        <taxon>Magnoliopsida</taxon>
        <taxon>eudicotyledons</taxon>
        <taxon>Gunneridae</taxon>
        <taxon>Pentapetalae</taxon>
        <taxon>asterids</taxon>
        <taxon>lamiids</taxon>
        <taxon>Lamiales</taxon>
        <taxon>Pedaliaceae</taxon>
        <taxon>Sesamum</taxon>
    </lineage>
</organism>
<reference evidence="1" key="1">
    <citation type="submission" date="2020-06" db="EMBL/GenBank/DDBJ databases">
        <authorList>
            <person name="Li T."/>
            <person name="Hu X."/>
            <person name="Zhang T."/>
            <person name="Song X."/>
            <person name="Zhang H."/>
            <person name="Dai N."/>
            <person name="Sheng W."/>
            <person name="Hou X."/>
            <person name="Wei L."/>
        </authorList>
    </citation>
    <scope>NUCLEOTIDE SEQUENCE</scope>
    <source>
        <strain evidence="1">KEN8</strain>
        <tissue evidence="1">Leaf</tissue>
    </source>
</reference>
<comment type="caution">
    <text evidence="1">The sequence shown here is derived from an EMBL/GenBank/DDBJ whole genome shotgun (WGS) entry which is preliminary data.</text>
</comment>